<evidence type="ECO:0000313" key="1">
    <source>
        <dbReference type="EMBL" id="GGM87075.1"/>
    </source>
</evidence>
<organism evidence="1 2">
    <name type="scientific">Dyadobacter beijingensis</name>
    <dbReference type="NCBI Taxonomy" id="365489"/>
    <lineage>
        <taxon>Bacteria</taxon>
        <taxon>Pseudomonadati</taxon>
        <taxon>Bacteroidota</taxon>
        <taxon>Cytophagia</taxon>
        <taxon>Cytophagales</taxon>
        <taxon>Spirosomataceae</taxon>
        <taxon>Dyadobacter</taxon>
    </lineage>
</organism>
<sequence length="73" mass="8376">MEMKPVNPNTDKLSERIILGVRKAVRKMIEERAAIDEVVMIGDGEEGFKYVPAKELLETLRKEEENAEKQSDE</sequence>
<dbReference type="Proteomes" id="UP000632339">
    <property type="component" value="Unassembled WGS sequence"/>
</dbReference>
<keyword evidence="2" id="KW-1185">Reference proteome</keyword>
<accession>A0ABQ2HNK6</accession>
<proteinExistence type="predicted"/>
<evidence type="ECO:0000313" key="2">
    <source>
        <dbReference type="Proteomes" id="UP000632339"/>
    </source>
</evidence>
<name>A0ABQ2HNK6_9BACT</name>
<dbReference type="EMBL" id="BMLI01000001">
    <property type="protein sequence ID" value="GGM87075.1"/>
    <property type="molecule type" value="Genomic_DNA"/>
</dbReference>
<gene>
    <name evidence="1" type="ORF">GCM10010967_19280</name>
</gene>
<reference evidence="2" key="1">
    <citation type="journal article" date="2019" name="Int. J. Syst. Evol. Microbiol.">
        <title>The Global Catalogue of Microorganisms (GCM) 10K type strain sequencing project: providing services to taxonomists for standard genome sequencing and annotation.</title>
        <authorList>
            <consortium name="The Broad Institute Genomics Platform"/>
            <consortium name="The Broad Institute Genome Sequencing Center for Infectious Disease"/>
            <person name="Wu L."/>
            <person name="Ma J."/>
        </authorList>
    </citation>
    <scope>NUCLEOTIDE SEQUENCE [LARGE SCALE GENOMIC DNA]</scope>
    <source>
        <strain evidence="2">CGMCC 1.6375</strain>
    </source>
</reference>
<protein>
    <submittedName>
        <fullName evidence="1">Uncharacterized protein</fullName>
    </submittedName>
</protein>
<comment type="caution">
    <text evidence="1">The sequence shown here is derived from an EMBL/GenBank/DDBJ whole genome shotgun (WGS) entry which is preliminary data.</text>
</comment>